<dbReference type="InterPro" id="IPR045851">
    <property type="entry name" value="AMP-bd_C_sf"/>
</dbReference>
<dbReference type="Gene3D" id="2.30.38.10">
    <property type="entry name" value="Luciferase, Domain 3"/>
    <property type="match status" value="1"/>
</dbReference>
<dbReference type="GO" id="GO:0003824">
    <property type="term" value="F:catalytic activity"/>
    <property type="evidence" value="ECO:0007669"/>
    <property type="project" value="InterPro"/>
</dbReference>
<evidence type="ECO:0000256" key="3">
    <source>
        <dbReference type="ARBA" id="ARBA00022450"/>
    </source>
</evidence>
<dbReference type="Gene3D" id="3.30.300.30">
    <property type="match status" value="1"/>
</dbReference>
<dbReference type="GO" id="GO:0044550">
    <property type="term" value="P:secondary metabolite biosynthetic process"/>
    <property type="evidence" value="ECO:0007669"/>
    <property type="project" value="UniProtKB-ARBA"/>
</dbReference>
<dbReference type="InterPro" id="IPR023213">
    <property type="entry name" value="CAT-like_dom_sf"/>
</dbReference>
<dbReference type="Pfam" id="PF00501">
    <property type="entry name" value="AMP-binding"/>
    <property type="match status" value="1"/>
</dbReference>
<dbReference type="SUPFAM" id="SSF56801">
    <property type="entry name" value="Acetyl-CoA synthetase-like"/>
    <property type="match status" value="1"/>
</dbReference>
<dbReference type="Gene3D" id="1.10.1200.10">
    <property type="entry name" value="ACP-like"/>
    <property type="match status" value="1"/>
</dbReference>
<proteinExistence type="inferred from homology"/>
<dbReference type="Pfam" id="PF13193">
    <property type="entry name" value="AMP-binding_C"/>
    <property type="match status" value="1"/>
</dbReference>
<dbReference type="GO" id="GO:0005829">
    <property type="term" value="C:cytosol"/>
    <property type="evidence" value="ECO:0007669"/>
    <property type="project" value="TreeGrafter"/>
</dbReference>
<dbReference type="InterPro" id="IPR000873">
    <property type="entry name" value="AMP-dep_synth/lig_dom"/>
</dbReference>
<dbReference type="Gene3D" id="3.40.50.980">
    <property type="match status" value="2"/>
</dbReference>
<evidence type="ECO:0000256" key="2">
    <source>
        <dbReference type="ARBA" id="ARBA00006432"/>
    </source>
</evidence>
<dbReference type="PROSITE" id="PS00455">
    <property type="entry name" value="AMP_BINDING"/>
    <property type="match status" value="1"/>
</dbReference>
<dbReference type="Pfam" id="PF00550">
    <property type="entry name" value="PP-binding"/>
    <property type="match status" value="1"/>
</dbReference>
<dbReference type="FunFam" id="3.40.50.12780:FF:000012">
    <property type="entry name" value="Non-ribosomal peptide synthetase"/>
    <property type="match status" value="1"/>
</dbReference>
<dbReference type="InterPro" id="IPR025110">
    <property type="entry name" value="AMP-bd_C"/>
</dbReference>
<comment type="similarity">
    <text evidence="2">Belongs to the ATP-dependent AMP-binding enzyme family.</text>
</comment>
<dbReference type="FunFam" id="1.10.1200.10:FF:000005">
    <property type="entry name" value="Nonribosomal peptide synthetase 1"/>
    <property type="match status" value="1"/>
</dbReference>
<dbReference type="Gene3D" id="3.30.559.30">
    <property type="entry name" value="Nonribosomal peptide synthetase, condensation domain"/>
    <property type="match status" value="1"/>
</dbReference>
<protein>
    <submittedName>
        <fullName evidence="6">Amino acid adenylation domain-containing protein</fullName>
    </submittedName>
</protein>
<dbReference type="FunFam" id="2.30.38.10:FF:000001">
    <property type="entry name" value="Non-ribosomal peptide synthetase PvdI"/>
    <property type="match status" value="1"/>
</dbReference>
<dbReference type="Pfam" id="PF00668">
    <property type="entry name" value="Condensation"/>
    <property type="match status" value="2"/>
</dbReference>
<dbReference type="PROSITE" id="PS50075">
    <property type="entry name" value="CARRIER"/>
    <property type="match status" value="1"/>
</dbReference>
<dbReference type="RefSeq" id="WP_164200947.1">
    <property type="nucleotide sequence ID" value="NZ_JAAGMP010000395.1"/>
</dbReference>
<gene>
    <name evidence="6" type="ORF">G3I50_08135</name>
</gene>
<dbReference type="NCBIfam" id="TIGR01733">
    <property type="entry name" value="AA-adenyl-dom"/>
    <property type="match status" value="1"/>
</dbReference>
<dbReference type="InterPro" id="IPR010071">
    <property type="entry name" value="AA_adenyl_dom"/>
</dbReference>
<dbReference type="GO" id="GO:0008610">
    <property type="term" value="P:lipid biosynthetic process"/>
    <property type="evidence" value="ECO:0007669"/>
    <property type="project" value="UniProtKB-ARBA"/>
</dbReference>
<dbReference type="InterPro" id="IPR009081">
    <property type="entry name" value="PP-bd_ACP"/>
</dbReference>
<dbReference type="Gene3D" id="3.30.559.10">
    <property type="entry name" value="Chloramphenicol acetyltransferase-like domain"/>
    <property type="match status" value="1"/>
</dbReference>
<dbReference type="GO" id="GO:0031177">
    <property type="term" value="F:phosphopantetheine binding"/>
    <property type="evidence" value="ECO:0007669"/>
    <property type="project" value="TreeGrafter"/>
</dbReference>
<dbReference type="CDD" id="cd12116">
    <property type="entry name" value="A_NRPS_Ta1_like"/>
    <property type="match status" value="1"/>
</dbReference>
<evidence type="ECO:0000313" key="7">
    <source>
        <dbReference type="Proteomes" id="UP000469670"/>
    </source>
</evidence>
<feature type="non-terminal residue" evidence="6">
    <location>
        <position position="1"/>
    </location>
</feature>
<dbReference type="SUPFAM" id="SSF47336">
    <property type="entry name" value="ACP-like"/>
    <property type="match status" value="1"/>
</dbReference>
<dbReference type="InterPro" id="IPR036736">
    <property type="entry name" value="ACP-like_sf"/>
</dbReference>
<name>A0A7K3RSL7_9ACTN</name>
<keyword evidence="3" id="KW-0596">Phosphopantetheine</keyword>
<evidence type="ECO:0000259" key="5">
    <source>
        <dbReference type="PROSITE" id="PS50075"/>
    </source>
</evidence>
<reference evidence="6 7" key="1">
    <citation type="submission" date="2020-01" db="EMBL/GenBank/DDBJ databases">
        <title>Insect and environment-associated Actinomycetes.</title>
        <authorList>
            <person name="Currrie C."/>
            <person name="Chevrette M."/>
            <person name="Carlson C."/>
            <person name="Stubbendieck R."/>
            <person name="Wendt-Pienkowski E."/>
        </authorList>
    </citation>
    <scope>NUCLEOTIDE SEQUENCE [LARGE SCALE GENOMIC DNA]</scope>
    <source>
        <strain evidence="6 7">SID7590</strain>
    </source>
</reference>
<evidence type="ECO:0000313" key="6">
    <source>
        <dbReference type="EMBL" id="NEC18231.1"/>
    </source>
</evidence>
<accession>A0A7K3RSL7</accession>
<sequence>AAATAVYHHRLLSVDDVVIGIPLAARRTPAALATPAMLANDLPLRLTVGPDATFAELVRTVRGELGALLRVQRFRREELHEASQLAGTDGAVFGTAVNAMSFDARVRFGDMVATARQLSNGPVADLAIATFGDPADGEVLLEFAANPQLYGEDELRSHQERFLRLLRSLAEAPGAPVGRAELLAPVDTEQLLHGPNATAGDVTGSLVELFEQQAAADPGAMALRADETLTYAELDARANRLARLLVARGIGPEQLVGVALPRTAALVVTLLAVLKTGGAYLPIDPEHPADRRAMVLEDAAPGLLVTTTGAEVPDGVPALLLDTVDLTTGDATALGRPQSPQATAYVIYTSGSTGRPKGVALERSAMDNFLAAMARAVPVGPEDRMLAVTTVSFDIAVLEIFQPLLAGARVVLASREEVLDPDALRALVEREGITVMQATPSLWQPLIETRPEVFAGVRVLTGGEALPQSLAGPLAAHAASVTNMYGPTETTVWSMTAPVTADGGRVSLGAPILNTQVYVLDTALRPVPAGCSGELYIAGDGVARGYRGRPGLTAERFVANPYGPGRVYRTGDLVRREHDGSFTFLSRLDHQVKVRGFRIELGDIEAALLAHPPVERAAVLMREDRPGDKRLVAYIVSPEGDSPALRAQLSDTLPEYMVPSAVVVLDALPLTPNGKLDRRALPAPVRAALSDGRAPRTALEERLCGLFAEVLGVPAVTIDDDFFSIGGTSLSATRVVTRAALDGITIAIRDLFRARTVARLAPTCTAGAPGVESVRTALPAALPQAELHALFEDSGLEEVLPLTPLQDGILVHSLTTDEDRDVYSVRITLDLDGEVDTERLRAALDTVVARHPVLRAAIAHEGVSRPVLLVRGRATVPWRVH</sequence>
<organism evidence="6 7">
    <name type="scientific">Streptomyces parvus</name>
    <dbReference type="NCBI Taxonomy" id="66428"/>
    <lineage>
        <taxon>Bacteria</taxon>
        <taxon>Bacillati</taxon>
        <taxon>Actinomycetota</taxon>
        <taxon>Actinomycetes</taxon>
        <taxon>Kitasatosporales</taxon>
        <taxon>Streptomycetaceae</taxon>
        <taxon>Streptomyces</taxon>
    </lineage>
</organism>
<dbReference type="FunFam" id="3.40.50.980:FF:000001">
    <property type="entry name" value="Non-ribosomal peptide synthetase"/>
    <property type="match status" value="1"/>
</dbReference>
<dbReference type="Proteomes" id="UP000469670">
    <property type="component" value="Unassembled WGS sequence"/>
</dbReference>
<feature type="domain" description="Carrier" evidence="5">
    <location>
        <begin position="694"/>
        <end position="768"/>
    </location>
</feature>
<dbReference type="PANTHER" id="PTHR45527">
    <property type="entry name" value="NONRIBOSOMAL PEPTIDE SYNTHETASE"/>
    <property type="match status" value="1"/>
</dbReference>
<feature type="non-terminal residue" evidence="6">
    <location>
        <position position="881"/>
    </location>
</feature>
<dbReference type="FunFam" id="3.30.300.30:FF:000010">
    <property type="entry name" value="Enterobactin synthetase component F"/>
    <property type="match status" value="1"/>
</dbReference>
<dbReference type="GO" id="GO:0043041">
    <property type="term" value="P:amino acid activation for nonribosomal peptide biosynthetic process"/>
    <property type="evidence" value="ECO:0007669"/>
    <property type="project" value="TreeGrafter"/>
</dbReference>
<comment type="cofactor">
    <cofactor evidence="1">
        <name>pantetheine 4'-phosphate</name>
        <dbReference type="ChEBI" id="CHEBI:47942"/>
    </cofactor>
</comment>
<dbReference type="SUPFAM" id="SSF52777">
    <property type="entry name" value="CoA-dependent acyltransferases"/>
    <property type="match status" value="2"/>
</dbReference>
<keyword evidence="4" id="KW-0597">Phosphoprotein</keyword>
<evidence type="ECO:0000256" key="4">
    <source>
        <dbReference type="ARBA" id="ARBA00022553"/>
    </source>
</evidence>
<comment type="caution">
    <text evidence="6">The sequence shown here is derived from an EMBL/GenBank/DDBJ whole genome shotgun (WGS) entry which is preliminary data.</text>
</comment>
<dbReference type="PANTHER" id="PTHR45527:SF1">
    <property type="entry name" value="FATTY ACID SYNTHASE"/>
    <property type="match status" value="1"/>
</dbReference>
<dbReference type="AlphaFoldDB" id="A0A7K3RSL7"/>
<evidence type="ECO:0000256" key="1">
    <source>
        <dbReference type="ARBA" id="ARBA00001957"/>
    </source>
</evidence>
<dbReference type="InterPro" id="IPR001242">
    <property type="entry name" value="Condensation_dom"/>
</dbReference>
<dbReference type="InterPro" id="IPR020845">
    <property type="entry name" value="AMP-binding_CS"/>
</dbReference>
<dbReference type="EMBL" id="JAAGMP010000395">
    <property type="protein sequence ID" value="NEC18231.1"/>
    <property type="molecule type" value="Genomic_DNA"/>
</dbReference>